<feature type="transmembrane region" description="Helical" evidence="12">
    <location>
        <begin position="21"/>
        <end position="38"/>
    </location>
</feature>
<dbReference type="GO" id="GO:0016020">
    <property type="term" value="C:membrane"/>
    <property type="evidence" value="ECO:0007669"/>
    <property type="project" value="InterPro"/>
</dbReference>
<reference evidence="13" key="2">
    <citation type="submission" date="2023-06" db="EMBL/GenBank/DDBJ databases">
        <authorList>
            <person name="Swenson N.G."/>
            <person name="Wegrzyn J.L."/>
            <person name="Mcevoy S.L."/>
        </authorList>
    </citation>
    <scope>NUCLEOTIDE SEQUENCE</scope>
    <source>
        <strain evidence="13">NS2018</strain>
        <tissue evidence="13">Leaf</tissue>
    </source>
</reference>
<feature type="transmembrane region" description="Helical" evidence="12">
    <location>
        <begin position="730"/>
        <end position="749"/>
    </location>
</feature>
<keyword evidence="5 12" id="KW-1133">Transmembrane helix</keyword>
<dbReference type="GO" id="GO:0071555">
    <property type="term" value="P:cell wall organization"/>
    <property type="evidence" value="ECO:0007669"/>
    <property type="project" value="UniProtKB-KW"/>
</dbReference>
<evidence type="ECO:0000256" key="5">
    <source>
        <dbReference type="ARBA" id="ARBA00022989"/>
    </source>
</evidence>
<dbReference type="Pfam" id="PF03552">
    <property type="entry name" value="Cellulose_synt"/>
    <property type="match status" value="3"/>
</dbReference>
<keyword evidence="2" id="KW-0328">Glycosyltransferase</keyword>
<evidence type="ECO:0000256" key="11">
    <source>
        <dbReference type="SAM" id="Coils"/>
    </source>
</evidence>
<keyword evidence="14" id="KW-1185">Reference proteome</keyword>
<accession>A0AA39SY43</accession>
<organism evidence="13 14">
    <name type="scientific">Acer saccharum</name>
    <name type="common">Sugar maple</name>
    <dbReference type="NCBI Taxonomy" id="4024"/>
    <lineage>
        <taxon>Eukaryota</taxon>
        <taxon>Viridiplantae</taxon>
        <taxon>Streptophyta</taxon>
        <taxon>Embryophyta</taxon>
        <taxon>Tracheophyta</taxon>
        <taxon>Spermatophyta</taxon>
        <taxon>Magnoliopsida</taxon>
        <taxon>eudicotyledons</taxon>
        <taxon>Gunneridae</taxon>
        <taxon>Pentapetalae</taxon>
        <taxon>rosids</taxon>
        <taxon>malvids</taxon>
        <taxon>Sapindales</taxon>
        <taxon>Sapindaceae</taxon>
        <taxon>Hippocastanoideae</taxon>
        <taxon>Acereae</taxon>
        <taxon>Acer</taxon>
    </lineage>
</organism>
<evidence type="ECO:0000256" key="1">
    <source>
        <dbReference type="ARBA" id="ARBA00004127"/>
    </source>
</evidence>
<dbReference type="InterPro" id="IPR005150">
    <property type="entry name" value="Cellulose_synth"/>
</dbReference>
<gene>
    <name evidence="13" type="ORF">LWI29_012097</name>
</gene>
<evidence type="ECO:0000256" key="3">
    <source>
        <dbReference type="ARBA" id="ARBA00022679"/>
    </source>
</evidence>
<dbReference type="FunFam" id="3.90.550.10:FF:000194">
    <property type="entry name" value="Cellulose synthase-like protein G2 isoform A"/>
    <property type="match status" value="2"/>
</dbReference>
<dbReference type="SUPFAM" id="SSF53448">
    <property type="entry name" value="Nucleotide-diphospho-sugar transferases"/>
    <property type="match status" value="2"/>
</dbReference>
<evidence type="ECO:0000256" key="4">
    <source>
        <dbReference type="ARBA" id="ARBA00022692"/>
    </source>
</evidence>
<dbReference type="GO" id="GO:0012505">
    <property type="term" value="C:endomembrane system"/>
    <property type="evidence" value="ECO:0007669"/>
    <property type="project" value="UniProtKB-SubCell"/>
</dbReference>
<keyword evidence="7" id="KW-0961">Cell wall biogenesis/degradation</keyword>
<name>A0AA39SY43_ACESA</name>
<keyword evidence="11" id="KW-0175">Coiled coil</keyword>
<feature type="active site" evidence="8">
    <location>
        <position position="137"/>
    </location>
</feature>
<protein>
    <recommendedName>
        <fullName evidence="15">Cellulose synthase-like protein G2</fullName>
    </recommendedName>
</protein>
<feature type="transmembrane region" description="Helical" evidence="12">
    <location>
        <begin position="50"/>
        <end position="69"/>
    </location>
</feature>
<proteinExistence type="predicted"/>
<feature type="transmembrane region" description="Helical" evidence="12">
    <location>
        <begin position="632"/>
        <end position="653"/>
    </location>
</feature>
<feature type="binding site" evidence="10">
    <location>
        <position position="253"/>
    </location>
    <ligand>
        <name>Mn(2+)</name>
        <dbReference type="ChEBI" id="CHEBI:29035"/>
    </ligand>
</feature>
<dbReference type="PANTHER" id="PTHR13301">
    <property type="entry name" value="X-BOX TRANSCRIPTION FACTOR-RELATED"/>
    <property type="match status" value="1"/>
</dbReference>
<dbReference type="InterPro" id="IPR029044">
    <property type="entry name" value="Nucleotide-diphossugar_trans"/>
</dbReference>
<evidence type="ECO:0000256" key="7">
    <source>
        <dbReference type="ARBA" id="ARBA00023316"/>
    </source>
</evidence>
<evidence type="ECO:0000256" key="2">
    <source>
        <dbReference type="ARBA" id="ARBA00022676"/>
    </source>
</evidence>
<feature type="transmembrane region" description="Helical" evidence="12">
    <location>
        <begin position="665"/>
        <end position="683"/>
    </location>
</feature>
<comment type="caution">
    <text evidence="13">The sequence shown here is derived from an EMBL/GenBank/DDBJ whole genome shotgun (WGS) entry which is preliminary data.</text>
</comment>
<feature type="binding site" evidence="9">
    <location>
        <position position="137"/>
    </location>
    <ligand>
        <name>UDP-alpha-D-glucose</name>
        <dbReference type="ChEBI" id="CHEBI:58885"/>
    </ligand>
</feature>
<reference evidence="13" key="1">
    <citation type="journal article" date="2022" name="Plant J.">
        <title>Strategies of tolerance reflected in two North American maple genomes.</title>
        <authorList>
            <person name="McEvoy S.L."/>
            <person name="Sezen U.U."/>
            <person name="Trouern-Trend A."/>
            <person name="McMahon S.M."/>
            <person name="Schaberg P.G."/>
            <person name="Yang J."/>
            <person name="Wegrzyn J.L."/>
            <person name="Swenson N.G."/>
        </authorList>
    </citation>
    <scope>NUCLEOTIDE SEQUENCE</scope>
    <source>
        <strain evidence="13">NS2018</strain>
    </source>
</reference>
<feature type="binding site" evidence="9">
    <location>
        <position position="107"/>
    </location>
    <ligand>
        <name>UDP-alpha-D-glucose</name>
        <dbReference type="ChEBI" id="CHEBI:58885"/>
    </ligand>
</feature>
<dbReference type="EMBL" id="JAUESC010000001">
    <property type="protein sequence ID" value="KAK0607246.1"/>
    <property type="molecule type" value="Genomic_DNA"/>
</dbReference>
<feature type="coiled-coil region" evidence="11">
    <location>
        <begin position="859"/>
        <end position="893"/>
    </location>
</feature>
<sequence>MESSSLPLHLCRPQKLSAIINRLYFLLYIIALLGHFYYRTCSFLQTTPPSKLHILVFASELFLSLLWLLHQAYLWRPVSRKVFPERLPENKLLPAIDVFICTADPKKEPPLEVMNTVLSAMSLDYPPEKLHVYLSDDASSSVTLQAMREACLFSRSWLPFCSKFGIKSRCPKAYFTDQSLEYDEEREKIKRKYKLFEENIKRAETDCKRAQNHPSIVEVINVADEGTDYQQVQMPLLVYVSREKTPFHPHHFKAGALNALLRVSSIISNSPYILALDCDMYCNDPTSARQAMCFHLDTKISPSLAFVQFPQKFHTITKSDIYDSHLRTTFVIRWPGMDGLQGPMLSGTGFYMKREALYGNVSQKDLLHLKQSFGTSNEFIVSLQLSNQRNIIDGRTLSNSLQQQAQFLASCTYEEHTLWGKQIGFLYNSMLEDFFTGFLLHCKGWNSVLCNPSRPAFLGTATTKLNDTLVQGTRWNCGLLEVTLSKFCPPIYGLSRMSVLQTMCYGYYALQPLFSLPLWCLATVPQLCLLNGIPTYPKVSSSWFLIFASVFVFSLLKHSEEVLITGGSVLTWWNEQRFWMIKSITAYTYGILDTILKHCGMRQPSFLPTDKVADDEQMILYQMGKFNFQMSANLLTPLVTLVILNMISFAGGIARIVIQGSWDEMFGQVFLSFYILLVNYPVIEGMTSRKDKARIPPSVALLSLVLSIVFLSLCSMALRTCSFLQTTPPSKLHILVFASELLLSLLWLFHQAYLWRPVSRKVFPERLPENKLLPAIDVFICTADPKKEPPLEVMNTVLSAMALDYPPEKLHVYLSDDASSSVTLQAMREACLFSRSWLPFCSKFGIKSRCPKAYFTDQNLEYNEEREKIKRKYKLFEENIKRAETDCKSTQNHPSIVEVINNADEGTDHQQVQMPLLVYVSREKTPFHPHHFKAGALNVLLRVSSIISNSPYILALDCDMYCNDPTSARQAMCFHLDTKISPSLAFVQFPQKFHTITMSDIYDSHLRTTFVIRWPGMDGLQGPMLSGTGFYMKREALYGNVSQKDLLHLKQSFGTSNEFIVSLQLSNQRNIIDSGTLSNSLQQQAQFLASCTYEEHTLWGKQASTKNWHLYCCY</sequence>
<evidence type="ECO:0000313" key="13">
    <source>
        <dbReference type="EMBL" id="KAK0607246.1"/>
    </source>
</evidence>
<feature type="transmembrane region" description="Helical" evidence="12">
    <location>
        <begin position="695"/>
        <end position="718"/>
    </location>
</feature>
<keyword evidence="6 12" id="KW-0472">Membrane</keyword>
<evidence type="ECO:0000256" key="10">
    <source>
        <dbReference type="PIRSR" id="PIRSR605150-3"/>
    </source>
</evidence>
<feature type="binding site" evidence="10">
    <location>
        <position position="277"/>
    </location>
    <ligand>
        <name>Mn(2+)</name>
        <dbReference type="ChEBI" id="CHEBI:29035"/>
    </ligand>
</feature>
<evidence type="ECO:0000256" key="9">
    <source>
        <dbReference type="PIRSR" id="PIRSR605150-2"/>
    </source>
</evidence>
<dbReference type="Proteomes" id="UP001168877">
    <property type="component" value="Unassembled WGS sequence"/>
</dbReference>
<keyword evidence="4 12" id="KW-0812">Transmembrane</keyword>
<evidence type="ECO:0000256" key="6">
    <source>
        <dbReference type="ARBA" id="ARBA00023136"/>
    </source>
</evidence>
<evidence type="ECO:0000313" key="14">
    <source>
        <dbReference type="Proteomes" id="UP001168877"/>
    </source>
</evidence>
<evidence type="ECO:0000256" key="12">
    <source>
        <dbReference type="SAM" id="Phobius"/>
    </source>
</evidence>
<feature type="active site" evidence="8">
    <location>
        <position position="433"/>
    </location>
</feature>
<comment type="subcellular location">
    <subcellularLocation>
        <location evidence="1">Endomembrane system</location>
        <topology evidence="1">Multi-pass membrane protein</topology>
    </subcellularLocation>
</comment>
<dbReference type="GO" id="GO:0016760">
    <property type="term" value="F:cellulose synthase (UDP-forming) activity"/>
    <property type="evidence" value="ECO:0007669"/>
    <property type="project" value="InterPro"/>
</dbReference>
<dbReference type="AlphaFoldDB" id="A0AA39SY43"/>
<feature type="binding site" evidence="9">
    <location>
        <position position="108"/>
    </location>
    <ligand>
        <name>UDP-alpha-D-glucose</name>
        <dbReference type="ChEBI" id="CHEBI:58885"/>
    </ligand>
</feature>
<evidence type="ECO:0008006" key="15">
    <source>
        <dbReference type="Google" id="ProtNLM"/>
    </source>
</evidence>
<feature type="coiled-coil region" evidence="11">
    <location>
        <begin position="186"/>
        <end position="213"/>
    </location>
</feature>
<dbReference type="GO" id="GO:0030244">
    <property type="term" value="P:cellulose biosynthetic process"/>
    <property type="evidence" value="ECO:0007669"/>
    <property type="project" value="InterPro"/>
</dbReference>
<evidence type="ECO:0000256" key="8">
    <source>
        <dbReference type="PIRSR" id="PIRSR605150-1"/>
    </source>
</evidence>
<keyword evidence="3" id="KW-0808">Transferase</keyword>
<dbReference type="Gene3D" id="3.90.550.10">
    <property type="entry name" value="Spore Coat Polysaccharide Biosynthesis Protein SpsA, Chain A"/>
    <property type="match status" value="4"/>
</dbReference>